<dbReference type="Pfam" id="PF00946">
    <property type="entry name" value="Mononeg_RNA_pol"/>
    <property type="match status" value="1"/>
</dbReference>
<keyword evidence="4 21" id="KW-0489">Methyltransferase</keyword>
<keyword evidence="9 21" id="KW-0547">Nucleotide-binding</keyword>
<comment type="catalytic activity">
    <reaction evidence="21">
        <text>RNA(n) + a ribonucleoside 5'-triphosphate = RNA(n+1) + diphosphate</text>
        <dbReference type="Rhea" id="RHEA:21248"/>
        <dbReference type="Rhea" id="RHEA-COMP:14527"/>
        <dbReference type="Rhea" id="RHEA-COMP:17342"/>
        <dbReference type="ChEBI" id="CHEBI:33019"/>
        <dbReference type="ChEBI" id="CHEBI:61557"/>
        <dbReference type="ChEBI" id="CHEBI:140395"/>
        <dbReference type="EC" id="2.7.7.48"/>
    </reaction>
</comment>
<dbReference type="Proteomes" id="UP000830431">
    <property type="component" value="Segment"/>
</dbReference>
<dbReference type="EC" id="2.7.7.88" evidence="21"/>
<keyword evidence="5 21" id="KW-0507">mRNA processing</keyword>
<evidence type="ECO:0000256" key="2">
    <source>
        <dbReference type="ARBA" id="ARBA00007934"/>
    </source>
</evidence>
<evidence type="ECO:0000259" key="23">
    <source>
        <dbReference type="PROSITE" id="PS50526"/>
    </source>
</evidence>
<dbReference type="InterPro" id="IPR016269">
    <property type="entry name" value="RNA-dir_pol_paramyxovirus"/>
</dbReference>
<comment type="catalytic activity">
    <reaction evidence="20 21">
        <text>GTP + H2O = GDP + phosphate + H(+)</text>
        <dbReference type="Rhea" id="RHEA:19669"/>
        <dbReference type="ChEBI" id="CHEBI:15377"/>
        <dbReference type="ChEBI" id="CHEBI:15378"/>
        <dbReference type="ChEBI" id="CHEBI:37565"/>
        <dbReference type="ChEBI" id="CHEBI:43474"/>
        <dbReference type="ChEBI" id="CHEBI:58189"/>
    </reaction>
</comment>
<feature type="region of interest" description="Disordered" evidence="22">
    <location>
        <begin position="1292"/>
        <end position="1311"/>
    </location>
</feature>
<keyword evidence="3 21" id="KW-0696">RNA-directed RNA polymerase</keyword>
<keyword evidence="15" id="KW-0511">Multifunctional enzyme</keyword>
<evidence type="ECO:0000256" key="18">
    <source>
        <dbReference type="ARBA" id="ARBA00047332"/>
    </source>
</evidence>
<feature type="domain" description="Mononegavirus-type SAM-dependent 2'-O-MTase" evidence="24">
    <location>
        <begin position="1609"/>
        <end position="1805"/>
    </location>
</feature>
<protein>
    <recommendedName>
        <fullName evidence="21">RNA-directed RNA polymerase L</fullName>
        <shortName evidence="21">Protein L</shortName>
    </recommendedName>
    <alternativeName>
        <fullName evidence="21">Large structural protein</fullName>
    </alternativeName>
    <alternativeName>
        <fullName evidence="21">Replicase</fullName>
    </alternativeName>
    <alternativeName>
        <fullName evidence="21">Transcriptase</fullName>
    </alternativeName>
    <domain>
        <recommendedName>
            <fullName evidence="21">RNA-directed RNA polymerase</fullName>
            <ecNumber evidence="21">2.7.7.48</ecNumber>
        </recommendedName>
    </domain>
    <domain>
        <recommendedName>
            <fullName evidence="21">GTP phosphohydrolase</fullName>
            <ecNumber evidence="21">3.6.1.-</ecNumber>
        </recommendedName>
    </domain>
    <domain>
        <recommendedName>
            <fullName evidence="21">GDP polyribonucleotidyltransferase</fullName>
            <ecNumber evidence="21">2.7.7.88</ecNumber>
        </recommendedName>
        <alternativeName>
            <fullName evidence="21">PRNTase</fullName>
        </alternativeName>
    </domain>
    <domain>
        <recommendedName>
            <fullName evidence="21">mRNA (nucleoside-2'-O-)-methyltransferase</fullName>
            <shortName evidence="21">N1-2'-O-MTase</shortName>
            <ecNumber evidence="21">2.1.1.-</ecNumber>
        </recommendedName>
    </domain>
    <domain>
        <recommendedName>
            <fullName evidence="21">mRNA (guanine-N(7)-)-methyltransferase</fullName>
            <shortName evidence="21">G-N7-MTase</shortName>
        </recommendedName>
    </domain>
</protein>
<dbReference type="InterPro" id="IPR025786">
    <property type="entry name" value="Mononega_L_MeTrfase"/>
</dbReference>
<dbReference type="GeneID" id="80539598"/>
<dbReference type="GO" id="GO:0044423">
    <property type="term" value="C:virion component"/>
    <property type="evidence" value="ECO:0007669"/>
    <property type="project" value="UniProtKB-KW"/>
</dbReference>
<dbReference type="GO" id="GO:0004482">
    <property type="term" value="F:mRNA 5'-cap (guanine-N7-)-methyltransferase activity"/>
    <property type="evidence" value="ECO:0007669"/>
    <property type="project" value="InterPro"/>
</dbReference>
<dbReference type="PROSITE" id="PS51590">
    <property type="entry name" value="SAM_MT_MNV_L"/>
    <property type="match status" value="1"/>
</dbReference>
<dbReference type="KEGG" id="vg:80539598"/>
<evidence type="ECO:0000256" key="21">
    <source>
        <dbReference type="PIRNR" id="PIRNR000830"/>
    </source>
</evidence>
<dbReference type="EMBL" id="MW288226">
    <property type="protein sequence ID" value="QPL15379.1"/>
    <property type="molecule type" value="Viral_cRNA"/>
</dbReference>
<keyword evidence="21" id="KW-1035">Host cytoplasm</keyword>
<evidence type="ECO:0000256" key="11">
    <source>
        <dbReference type="ARBA" id="ARBA00022840"/>
    </source>
</evidence>
<keyword evidence="8 21" id="KW-0548">Nucleotidyltransferase</keyword>
<dbReference type="RefSeq" id="YP_010800935.1">
    <property type="nucleotide sequence ID" value="NC_076922.1"/>
</dbReference>
<dbReference type="PIRSF" id="PIRSF000830">
    <property type="entry name" value="RNA_pol_ParamyxoV"/>
    <property type="match status" value="1"/>
</dbReference>
<comment type="catalytic activity">
    <reaction evidence="19">
        <text>a 5'-end (5'-triphosphoguanosine)-adenylyl-adenylyl-cytidylyl-adenosine in mRNA + 2 S-adenosyl-L-methionine = a 5'-end (N(7)-methyl 5'-triphosphoguanosine)-(2'-O-methyladenylyl)-adenylyl-cytidylyl-adenosine in mRNA + 2 S-adenosyl-L-homocysteine + H(+)</text>
        <dbReference type="Rhea" id="RHEA:65376"/>
        <dbReference type="Rhea" id="RHEA-COMP:16797"/>
        <dbReference type="Rhea" id="RHEA-COMP:16798"/>
        <dbReference type="ChEBI" id="CHEBI:15378"/>
        <dbReference type="ChEBI" id="CHEBI:57856"/>
        <dbReference type="ChEBI" id="CHEBI:59789"/>
        <dbReference type="ChEBI" id="CHEBI:156483"/>
        <dbReference type="ChEBI" id="CHEBI:156484"/>
        <dbReference type="EC" id="2.1.1.375"/>
    </reaction>
</comment>
<feature type="compositionally biased region" description="Basic and acidic residues" evidence="22">
    <location>
        <begin position="1292"/>
        <end position="1302"/>
    </location>
</feature>
<evidence type="ECO:0000256" key="3">
    <source>
        <dbReference type="ARBA" id="ARBA00022484"/>
    </source>
</evidence>
<comment type="function">
    <text evidence="21">RNA-directed RNA polymerase that catalyzes the transcription of viral mRNAs, their capping and polyadenylation. The template is composed of the viral RNA tightly encapsidated by the nucleoprotein (N). The viral polymerase binds to the genomic RNA at the 3' leader promoter, and transcribes subsequently all viral mRNAs with a decreasing efficiency. The first gene is the most transcribed, and the last the least transcribed. The viral phosphoprotein acts as a processivity factor. Capping is concomitant with initiation of mRNA transcription. Indeed, a GDP polyribonucleotidyl transferase (PRNTase) adds the cap structure when the nascent RNA chain length has reached few nucleotides. Ribose 2'-O methylation of viral mRNA cap precedes and facilitates subsequent guanine-N-7 methylation, both activities being carried by the viral polymerase. Polyadenylation of mRNAs occur by a stuttering mechanism at a slipery stop site present at the end viral genes. After finishing transcription of a mRNA, the polymerase can resume transcription of the downstream gene.</text>
</comment>
<feature type="domain" description="RdRp catalytic" evidence="23">
    <location>
        <begin position="591"/>
        <end position="765"/>
    </location>
</feature>
<evidence type="ECO:0000256" key="5">
    <source>
        <dbReference type="ARBA" id="ARBA00022664"/>
    </source>
</evidence>
<dbReference type="Pfam" id="PF14318">
    <property type="entry name" value="Mononeg_mRNAcap"/>
    <property type="match status" value="1"/>
</dbReference>
<keyword evidence="10" id="KW-0378">Hydrolase</keyword>
<evidence type="ECO:0000313" key="25">
    <source>
        <dbReference type="EMBL" id="QPL15379.1"/>
    </source>
</evidence>
<evidence type="ECO:0000256" key="9">
    <source>
        <dbReference type="ARBA" id="ARBA00022741"/>
    </source>
</evidence>
<proteinExistence type="inferred from homology"/>
<evidence type="ECO:0000256" key="12">
    <source>
        <dbReference type="ARBA" id="ARBA00022844"/>
    </source>
</evidence>
<keyword evidence="13 21" id="KW-0693">Viral RNA replication</keyword>
<dbReference type="InterPro" id="IPR026890">
    <property type="entry name" value="Mononeg_mRNAcap"/>
</dbReference>
<evidence type="ECO:0000256" key="4">
    <source>
        <dbReference type="ARBA" id="ARBA00022603"/>
    </source>
</evidence>
<evidence type="ECO:0000256" key="22">
    <source>
        <dbReference type="SAM" id="MobiDB-lite"/>
    </source>
</evidence>
<evidence type="ECO:0000256" key="14">
    <source>
        <dbReference type="ARBA" id="ARBA00023042"/>
    </source>
</evidence>
<evidence type="ECO:0000256" key="13">
    <source>
        <dbReference type="ARBA" id="ARBA00022953"/>
    </source>
</evidence>
<comment type="similarity">
    <text evidence="2 21">Belongs to the paramyxovirus L protein family.</text>
</comment>
<keyword evidence="12 21" id="KW-0946">Virion</keyword>
<evidence type="ECO:0000256" key="10">
    <source>
        <dbReference type="ARBA" id="ARBA00022801"/>
    </source>
</evidence>
<comment type="catalytic activity">
    <reaction evidence="17 21">
        <text>a 5'-end (5'-triphosphoguanosine)-(2'-O-methyladenylyl)-adenylyl-cytidylyl-adenosine in mRNA + S-adenosyl-L-methionine = a 5'-end (N(7)-methyl 5'-triphosphoguanosine)-(2'-O-methyladenylyl)-adenylyl-cytidylyl-adenosine in mRNA + S-adenosyl-L-homocysteine</text>
        <dbReference type="Rhea" id="RHEA:65440"/>
        <dbReference type="Rhea" id="RHEA-COMP:16798"/>
        <dbReference type="Rhea" id="RHEA-COMP:16801"/>
        <dbReference type="ChEBI" id="CHEBI:57856"/>
        <dbReference type="ChEBI" id="CHEBI:59789"/>
        <dbReference type="ChEBI" id="CHEBI:156482"/>
        <dbReference type="ChEBI" id="CHEBI:156483"/>
    </reaction>
</comment>
<comment type="function">
    <text evidence="1 21">RNA-directed RNA polymerase that catalyzes the replication of viral genomic RNA. The template is composed of the viral RNA tightly encapsidated by the nucleoprotein (N). The replicase mode is dependent on intracellular N protein concentration. In this mode, the polymerase replicates the whole viral genome without recognizing transcriptional signals, and the replicated genome is not caped or polyadenylated.</text>
</comment>
<evidence type="ECO:0000256" key="20">
    <source>
        <dbReference type="ARBA" id="ARBA00048548"/>
    </source>
</evidence>
<evidence type="ECO:0000256" key="19">
    <source>
        <dbReference type="ARBA" id="ARBA00047370"/>
    </source>
</evidence>
<dbReference type="EC" id="2.7.7.48" evidence="21"/>
<evidence type="ECO:0000256" key="17">
    <source>
        <dbReference type="ARBA" id="ARBA00024499"/>
    </source>
</evidence>
<dbReference type="GO" id="GO:0016787">
    <property type="term" value="F:hydrolase activity"/>
    <property type="evidence" value="ECO:0007669"/>
    <property type="project" value="UniProtKB-KW"/>
</dbReference>
<evidence type="ECO:0000256" key="1">
    <source>
        <dbReference type="ARBA" id="ARBA00003132"/>
    </source>
</evidence>
<keyword evidence="14 21" id="KW-0506">mRNA capping</keyword>
<dbReference type="EC" id="2.1.1.-" evidence="21"/>
<evidence type="ECO:0000256" key="6">
    <source>
        <dbReference type="ARBA" id="ARBA00022679"/>
    </source>
</evidence>
<dbReference type="GO" id="GO:0030430">
    <property type="term" value="C:host cell cytoplasm"/>
    <property type="evidence" value="ECO:0007669"/>
    <property type="project" value="UniProtKB-SubCell"/>
</dbReference>
<keyword evidence="6 21" id="KW-0808">Transferase</keyword>
<evidence type="ECO:0000256" key="8">
    <source>
        <dbReference type="ARBA" id="ARBA00022695"/>
    </source>
</evidence>
<dbReference type="InterPro" id="IPR014023">
    <property type="entry name" value="Mononeg_RNA_pol_cat"/>
</dbReference>
<dbReference type="GO" id="GO:0005524">
    <property type="term" value="F:ATP binding"/>
    <property type="evidence" value="ECO:0007669"/>
    <property type="project" value="UniProtKB-KW"/>
</dbReference>
<reference evidence="25" key="1">
    <citation type="journal article" date="2019" name="PLoS Pathog.">
        <title>Re-assessing the diversity of negative strand RNA viruses in insects.</title>
        <authorList>
            <person name="Kafer S."/>
            <person name="Paraskevopoulou S."/>
            <person name="Zirkel F."/>
            <person name="Wieseke N."/>
            <person name="Donath A."/>
            <person name="Petersen M."/>
            <person name="Jones T.C."/>
            <person name="Liu S."/>
            <person name="Zhou X."/>
            <person name="Middendorf M."/>
            <person name="Junglen S."/>
            <person name="Misof B."/>
            <person name="Drosten C."/>
        </authorList>
    </citation>
    <scope>NUCLEOTIDE SEQUENCE</scope>
    <source>
        <strain evidence="25">OKIAV71</strain>
    </source>
</reference>
<dbReference type="EC" id="3.6.1.-" evidence="21"/>
<evidence type="ECO:0000256" key="15">
    <source>
        <dbReference type="ARBA" id="ARBA00023268"/>
    </source>
</evidence>
<sequence>MMEPSEYPSYDYHDVEVQMNKLIRGLDPNVTEPQKESVGTYIPSHLSSPITNDDPLFLLAHDRFFCKRHRAIKEILKEEEFLQGIYGSKCDPYVCLEQWIERETLEEGLNKIYEKTITSATESLFIHETHFTSSTENQDVILVSIKKKWASILSHLKTKEDVLMPHYRMMKRVEKIKDSICFKEIKYGNLIKHRDLRADREIFLLDCKKHGKVIGPTNLLLCTLDIAQSRFSLLLYWLVNDFLKKYPTSLYETGTQLIDQFTKLRFVMKDDVFTLIAQWESLLVGFTVNDDVNDIGFSELYDTTRVEMEKLLEKHHVGPQVLNDLLPPDRQADTIKKYLELTGIMKIFGHPCLDVKDSMDELKKHATERAGVNMDIVYSARGIFIRDFCKNYFLKKRRWPPVVQVPGNLAKYFKYNEYPPSGLWKDYNSWNLVKLGKVFDYDYSTDTSELLKDSAIAPKFEHWSSQYDNCAFIHLHGKRKPRFNRDEVITRVIDSFLKGNEHDVQKKIQEVDKGYMDPNDMMAVLCRKEQELKVLGRIFVKQTYQQRLAQTSMELNIAKHVMRYIPEQTMTEGELSQARRLTDIVKGQRSTIEILNLDLSKWNTKFRHALVYPFGEVVDQMFGFERLYRDNHLWFLQSHVFSNSRLHPPDFDTQGRPIPGDFYYNNHLGGLEGMRQKLWTMITVALIKLSAETMALNIDIICQGDNQVILLKYSPMQGLDRQAIRDRFLSELDNNFKAVNLKMKKSETWYSRSLCEYGKVRYYRGEAVSQGTKKICRLIPDINDGISSFMTPLSTINTITEGCAKMDFTPDSAFFVNQVNIVNYLARRKVLTYRMSQDRFTRYLYFPSDFGGISLSTYFSHYIRGFDDKVVLWASILKHLEKSCPSIFNEAMKLCQLYPNTGEPQVSRVMEDIFSLNVTSLPSIEMDFKNEVTEYIKSDYVTNPEIRKLYEDNQSVSQEDLVSRLATMTPMFLPVCHELLRHSNAGIMISLRNKLKSVATIQKMTQRTTGKNFLEVMQVNNSKVVKILRSYREKRIHAPSNRVHFSKYDCPTRLAKYLRETHWQTTFIGGSKSCPFHQVFIQRADSTSSIDFRNSILIQCSQEFARVNNSSYLHDGPYESYLGSATKEKVEKPSLEMYSKTSHMKSLQQLVLTRTWMMRLGANNLLKIIDDLIKEKMPIIPEELADQGFEDWCALNYGGNILHRFFSIIERNSAIINFLPTLGTHIKQSTNNLSSLTAGGRDFTVHFQMVMLTNMARLLKLKEHTGLTDLQYCATITCSDCTTEITKVEFDTRPERTPRPHSEPTMTPQRQDITVEHHHSPYELIRYVSVHLGKIVGQVADANFTTVYQSKKPLEIQRFNPLMSNVSINDFRNVNFRWFLVGVLQNCKTLRLVVMEHNRINLLFQKSTVFTHLGQVLINAKMVDKFLRFFSVRGYEHYHTLKPEKLSELIMKSFIDYIAENRKQIALDFLVSNFQEESHDAIYNRLTWVRRFIAKHKEFASTRTIPDVTHHHKLEFKIKQLFIVLNPTASYTRSIFPIKEEQVIPRLRGMMLKESTALMLRATEPIKITPTTCTKNPEVLRTLMVQFYIQMSELVPGDSHIKNLHHIIRLQGSVSTGGSKVREIVSLLGLDTVLSVDNVYCLAEGSGSILEYLGGVYPKARLIYNTLLEPSIDMRQGPDQNEAPVLTGSPTINPDNILRYNPLALGETNIMTGGFLEKILVQFKLYPPGIITIDAESPDGSDNIEILETYLNIATFVDAKVLIIKVFLRDGTYIKLMNILQLSSRENCIIKPLSSNCNNEEIYVVSLSRETTPMAVQDRARNLHMLLPYLVRVIGKNKMSSNKAITVFLETSSALISVLYPGVDFLSAYFPQNVYTSFLSSNKKQYCGVYCWAFQKDLLGLMRTVHKMDPGNLILLHSIRAVGVHSLLIRMATFIAAVTFKLVLKTNKSWIDACTSTTITSPSRSIILVSGRFGDAHDLFESGEDSKTLMRHLIVDTRCKHSQQYGKDTESRGAIEDFVTSLKSRTRFLSTRLLQS</sequence>
<comment type="subcellular location">
    <subcellularLocation>
        <location evidence="21">Virion</location>
    </subcellularLocation>
    <subcellularLocation>
        <location evidence="21">Host cytoplasm</location>
    </subcellularLocation>
</comment>
<evidence type="ECO:0000313" key="26">
    <source>
        <dbReference type="Proteomes" id="UP000830431"/>
    </source>
</evidence>
<name>A0AAE7P4P5_9MONO</name>
<keyword evidence="26" id="KW-1185">Reference proteome</keyword>
<evidence type="ECO:0000259" key="24">
    <source>
        <dbReference type="PROSITE" id="PS51590"/>
    </source>
</evidence>
<dbReference type="GO" id="GO:0003968">
    <property type="term" value="F:RNA-directed RNA polymerase activity"/>
    <property type="evidence" value="ECO:0007669"/>
    <property type="project" value="UniProtKB-KW"/>
</dbReference>
<keyword evidence="11 21" id="KW-0067">ATP-binding</keyword>
<comment type="catalytic activity">
    <reaction evidence="18 21">
        <text>a 5'-end (5'-triphosphoguanosine)-adenylyl-adenylyl-cytidylyl-adenosine in mRNA + S-adenosyl-L-methionine = a 5'-end (5'-triphosphoguanosine)-(2'-O-methyladenylyl)-adenylyl-cytidylyl-adenosine in mRNA + S-adenosyl-L-homocysteine + H(+)</text>
        <dbReference type="Rhea" id="RHEA:65380"/>
        <dbReference type="Rhea" id="RHEA-COMP:16797"/>
        <dbReference type="Rhea" id="RHEA-COMP:16801"/>
        <dbReference type="ChEBI" id="CHEBI:15378"/>
        <dbReference type="ChEBI" id="CHEBI:57856"/>
        <dbReference type="ChEBI" id="CHEBI:59789"/>
        <dbReference type="ChEBI" id="CHEBI:156482"/>
        <dbReference type="ChEBI" id="CHEBI:156484"/>
    </reaction>
</comment>
<evidence type="ECO:0000256" key="16">
    <source>
        <dbReference type="ARBA" id="ARBA00024494"/>
    </source>
</evidence>
<reference evidence="25" key="2">
    <citation type="submission" date="2020-11" db="EMBL/GenBank/DDBJ databases">
        <authorList>
            <person name="Kafer S."/>
            <person name="Paraskevopoulou S."/>
            <person name="Zirkel F."/>
            <person name="Wieseke N."/>
            <person name="Donath A."/>
            <person name="Petersen M."/>
            <person name="Jones T.C."/>
            <person name="Liu S."/>
            <person name="Zhou X."/>
            <person name="Middendorf M."/>
            <person name="Junglen S."/>
            <person name="Misof B."/>
            <person name="Drosten C."/>
        </authorList>
    </citation>
    <scope>NUCLEOTIDE SEQUENCE</scope>
    <source>
        <strain evidence="25">OKIAV71</strain>
    </source>
</reference>
<accession>A0AAE7P4P5</accession>
<keyword evidence="7 21" id="KW-0949">S-adenosyl-L-methionine</keyword>
<evidence type="ECO:0000256" key="7">
    <source>
        <dbReference type="ARBA" id="ARBA00022691"/>
    </source>
</evidence>
<dbReference type="PROSITE" id="PS50526">
    <property type="entry name" value="RDRP_SSRNA_NEG_NONSEG"/>
    <property type="match status" value="1"/>
</dbReference>
<comment type="catalytic activity">
    <reaction evidence="16">
        <text>a 5'-end triphospho-adenylyl-adenylyl-cytidylyl-adenosine in mRNA + GDP + H(+) = a 5'-end (5'-triphosphoguanosine)-adenylyl-adenylyl-cytidylyl-adenosine in mRNA + diphosphate</text>
        <dbReference type="Rhea" id="RHEA:65436"/>
        <dbReference type="Rhea" id="RHEA-COMP:16797"/>
        <dbReference type="Rhea" id="RHEA-COMP:16799"/>
        <dbReference type="ChEBI" id="CHEBI:15378"/>
        <dbReference type="ChEBI" id="CHEBI:33019"/>
        <dbReference type="ChEBI" id="CHEBI:58189"/>
        <dbReference type="ChEBI" id="CHEBI:156484"/>
        <dbReference type="ChEBI" id="CHEBI:156503"/>
        <dbReference type="EC" id="2.7.7.88"/>
    </reaction>
</comment>
<organism evidence="25 26">
    <name type="scientific">Hymenopteran anphe-related virus OKIAV71</name>
    <dbReference type="NCBI Taxonomy" id="2792596"/>
    <lineage>
        <taxon>Viruses</taxon>
        <taxon>Riboviria</taxon>
        <taxon>Orthornavirae</taxon>
        <taxon>Negarnaviricota</taxon>
        <taxon>Haploviricotina</taxon>
        <taxon>Monjiviricetes</taxon>
        <taxon>Mononegavirales</taxon>
        <taxon>Xinmoviridae</taxon>
        <taxon>Pelmivirus</taxon>
        <taxon>Pelmivirus eymattense</taxon>
    </lineage>
</organism>